<feature type="signal peptide" evidence="1">
    <location>
        <begin position="1"/>
        <end position="20"/>
    </location>
</feature>
<dbReference type="Proteomes" id="UP000198683">
    <property type="component" value="Unassembled WGS sequence"/>
</dbReference>
<proteinExistence type="predicted"/>
<dbReference type="RefSeq" id="WP_090765520.1">
    <property type="nucleotide sequence ID" value="NZ_FNFB01000008.1"/>
</dbReference>
<evidence type="ECO:0000313" key="3">
    <source>
        <dbReference type="Proteomes" id="UP000198683"/>
    </source>
</evidence>
<keyword evidence="3" id="KW-1185">Reference proteome</keyword>
<evidence type="ECO:0000313" key="2">
    <source>
        <dbReference type="EMBL" id="SDK56544.1"/>
    </source>
</evidence>
<gene>
    <name evidence="2" type="ORF">SAMN05421874_108268</name>
</gene>
<protein>
    <submittedName>
        <fullName evidence="2">Uncharacterized protein</fullName>
    </submittedName>
</protein>
<name>A0A1G9CYP1_9ACTN</name>
<feature type="chain" id="PRO_5038442669" evidence="1">
    <location>
        <begin position="21"/>
        <end position="149"/>
    </location>
</feature>
<dbReference type="STRING" id="683260.SAMN05421874_108268"/>
<accession>A0A1G9CYP1</accession>
<sequence length="149" mass="16753">MLRRLLAGTVLAGALTTALAAAPADAATAGVSAAPKVHTFSGHSGWGAGESKAKRSTFKGTWYYKDGGYYFHVAVKDNDHDKQKSYLEFWYHDAKKGWERTRLYFTAGENEWEFAYGRDKGRFDGFRVRLGEGTSKDYDWGAFSTHFFR</sequence>
<dbReference type="OrthoDB" id="3537787at2"/>
<organism evidence="2 3">
    <name type="scientific">Nonomuraea maritima</name>
    <dbReference type="NCBI Taxonomy" id="683260"/>
    <lineage>
        <taxon>Bacteria</taxon>
        <taxon>Bacillati</taxon>
        <taxon>Actinomycetota</taxon>
        <taxon>Actinomycetes</taxon>
        <taxon>Streptosporangiales</taxon>
        <taxon>Streptosporangiaceae</taxon>
        <taxon>Nonomuraea</taxon>
    </lineage>
</organism>
<reference evidence="2 3" key="1">
    <citation type="submission" date="2016-10" db="EMBL/GenBank/DDBJ databases">
        <authorList>
            <person name="de Groot N.N."/>
        </authorList>
    </citation>
    <scope>NUCLEOTIDE SEQUENCE [LARGE SCALE GENOMIC DNA]</scope>
    <source>
        <strain evidence="2 3">CGMCC 4.5681</strain>
    </source>
</reference>
<keyword evidence="1" id="KW-0732">Signal</keyword>
<dbReference type="AlphaFoldDB" id="A0A1G9CYP1"/>
<evidence type="ECO:0000256" key="1">
    <source>
        <dbReference type="SAM" id="SignalP"/>
    </source>
</evidence>
<dbReference type="EMBL" id="FNFB01000008">
    <property type="protein sequence ID" value="SDK56544.1"/>
    <property type="molecule type" value="Genomic_DNA"/>
</dbReference>